<name>A0ABM6WDD7_9BACT</name>
<evidence type="ECO:0000313" key="3">
    <source>
        <dbReference type="Proteomes" id="UP000246099"/>
    </source>
</evidence>
<dbReference type="Proteomes" id="UP000246099">
    <property type="component" value="Chromosome"/>
</dbReference>
<reference evidence="2 3" key="1">
    <citation type="submission" date="2018-05" db="EMBL/GenBank/DDBJ databases">
        <title>Chitinophaga sp. nov., isolated from rhizosphere soil of Alhagi.</title>
        <authorList>
            <person name="Liu Y."/>
        </authorList>
    </citation>
    <scope>NUCLEOTIDE SEQUENCE [LARGE SCALE GENOMIC DNA]</scope>
    <source>
        <strain evidence="2 3">T22</strain>
    </source>
</reference>
<organism evidence="2 3">
    <name type="scientific">Chitinophaga alhagiae</name>
    <dbReference type="NCBI Taxonomy" id="2203219"/>
    <lineage>
        <taxon>Bacteria</taxon>
        <taxon>Pseudomonadati</taxon>
        <taxon>Bacteroidota</taxon>
        <taxon>Chitinophagia</taxon>
        <taxon>Chitinophagales</taxon>
        <taxon>Chitinophagaceae</taxon>
        <taxon>Chitinophaga</taxon>
    </lineage>
</organism>
<feature type="domain" description="HTH LytTR-type" evidence="1">
    <location>
        <begin position="6"/>
        <end position="104"/>
    </location>
</feature>
<sequence>MINQPFFIRKEGGLKRINLKEILVLEAADNYTKFLGPDYFHLVRASLDMSVSLLPENMFVKIHRSFAVAVHHLQEIERDCVKIGGVSLPVSRKFYPELIKQLNIIEAK</sequence>
<dbReference type="PROSITE" id="PS50930">
    <property type="entry name" value="HTH_LYTTR"/>
    <property type="match status" value="1"/>
</dbReference>
<dbReference type="EMBL" id="CP029600">
    <property type="protein sequence ID" value="AWO02080.1"/>
    <property type="molecule type" value="Genomic_DNA"/>
</dbReference>
<evidence type="ECO:0000259" key="1">
    <source>
        <dbReference type="PROSITE" id="PS50930"/>
    </source>
</evidence>
<dbReference type="RefSeq" id="WP_119078285.1">
    <property type="nucleotide sequence ID" value="NZ_CP029600.1"/>
</dbReference>
<proteinExistence type="predicted"/>
<dbReference type="InterPro" id="IPR007492">
    <property type="entry name" value="LytTR_DNA-bd_dom"/>
</dbReference>
<evidence type="ECO:0000313" key="2">
    <source>
        <dbReference type="EMBL" id="AWO02080.1"/>
    </source>
</evidence>
<dbReference type="SMART" id="SM00850">
    <property type="entry name" value="LytTR"/>
    <property type="match status" value="1"/>
</dbReference>
<dbReference type="Gene3D" id="2.40.50.1020">
    <property type="entry name" value="LytTr DNA-binding domain"/>
    <property type="match status" value="1"/>
</dbReference>
<protein>
    <recommendedName>
        <fullName evidence="1">HTH LytTR-type domain-containing protein</fullName>
    </recommendedName>
</protein>
<keyword evidence="3" id="KW-1185">Reference proteome</keyword>
<accession>A0ABM6WDD7</accession>
<dbReference type="Pfam" id="PF04397">
    <property type="entry name" value="LytTR"/>
    <property type="match status" value="1"/>
</dbReference>
<gene>
    <name evidence="2" type="ORF">DLD77_10420</name>
</gene>